<comment type="caution">
    <text evidence="1">The sequence shown here is derived from an EMBL/GenBank/DDBJ whole genome shotgun (WGS) entry which is preliminary data.</text>
</comment>
<dbReference type="SUPFAM" id="SSF52540">
    <property type="entry name" value="P-loop containing nucleoside triphosphate hydrolases"/>
    <property type="match status" value="1"/>
</dbReference>
<dbReference type="Gene3D" id="3.40.50.1820">
    <property type="entry name" value="alpha/beta hydrolase"/>
    <property type="match status" value="1"/>
</dbReference>
<dbReference type="AlphaFoldDB" id="A0A2B7Z8Y1"/>
<dbReference type="InterPro" id="IPR011990">
    <property type="entry name" value="TPR-like_helical_dom_sf"/>
</dbReference>
<dbReference type="SUPFAM" id="SSF48452">
    <property type="entry name" value="TPR-like"/>
    <property type="match status" value="3"/>
</dbReference>
<dbReference type="PANTHER" id="PTHR46082:SF6">
    <property type="entry name" value="AAA+ ATPASE DOMAIN-CONTAINING PROTEIN-RELATED"/>
    <property type="match status" value="1"/>
</dbReference>
<dbReference type="InterPro" id="IPR053137">
    <property type="entry name" value="NLR-like"/>
</dbReference>
<dbReference type="SUPFAM" id="SSF53474">
    <property type="entry name" value="alpha/beta-Hydrolases"/>
    <property type="match status" value="1"/>
</dbReference>
<gene>
    <name evidence="1" type="ORF">GX50_07564</name>
</gene>
<evidence type="ECO:0000313" key="1">
    <source>
        <dbReference type="EMBL" id="PGH29679.1"/>
    </source>
</evidence>
<dbReference type="Proteomes" id="UP000226031">
    <property type="component" value="Unassembled WGS sequence"/>
</dbReference>
<dbReference type="STRING" id="73230.A0A2B7Z8Y1"/>
<sequence>MPIGFQHLREIDLPNAGDLEDGYADAVEYVHRIVAIHGLHENPITAWIEPESGVLWLRDLVPLHIPKARILCFGYEAAPSFYDDDRIVEKIQSLATTLVADLEGDRSLENCERRPIIFVCHGLGGVVVKKALAHSASSTSSLVAHLNDIFISTFAILFFGTPHDNINIANWLLLESLNASQVGSRRIKHSQSTPRVKSLSLQTITNQFAPLMKKFHTFFFWEGMPTDFGEYVDFFVDQHSAAPGIYDAPKCAIVGATHSQMIKLTELSPSYRTVLSALKRYCRMAPTIILHRWKEADSAIARARVNEAQELTDFRFSLPDKITDLSAGEPSREETRNQYFFTRMLHSDNYIGRTAAYKKIRDAFLSTNISFSMQGQKRFVVHGIAGSGKSQLCTNFAYDNRERYWAVFTIDATSSRLAAESYSVIGKLGGLEGTESSGKYFLSQAREPWLLIIDNADSPDIDLPKLFPPGNRGHILVTTRNRDFQDFGNAGSIELGGLEEEEALYLLLRSARISTPWDISIETAGNEITKTLGYLALAVKQAGTAISQKLCNLTEYLGFYQYYRRKRQRGLAGFNKIHAKIGSSCQQEDIYSAFDLSFEYLERKQTVESQDAIEILNIVSFYHFRNIRVDIFERALKNRQASAAPSTFREAIGRRLQPPRLLPRFLRQGFADTEPLYVKAVLRELYTCSLINYEEGDRSFYLHALVHTWARDRIHPSQRKLWAHIALNTLMEAVTLPSDKGEEIDTQPPREIIPHLDECLAASPVKVELFSSRLGRLGVLGANLILPTMSYILRGQAVTAAKCGYLYAESGRFGQSAHLLSMVRDLTVQTLGYNNETTQKAMLFLADILWGLGQLTSCITVQSQVVEARKKHFGASHRETVQAMAKLGHSFWLNGQYAESLRLLEDTARTSSDALGPEDLDTLIALDYLGVTLGSWQRYEESKSLHERVLNARKHILGDANLETLTTMSNLAMALLDLEQREQAWRIMHQVYEMRKEKLGKEHPYTLWALCYLSKVHAELGKLEEAEDMLVGGIAAGKRSLGDEHLGVLMGCGELARVYARQGRLDEAEELTISTLRRVKASRGSEHYDYIYGMWKLGQLYELQGKPDSALDAYQIAFENTETRLTQEHPFSKQIKTRIISLEQTLHD</sequence>
<dbReference type="EMBL" id="PDND01000220">
    <property type="protein sequence ID" value="PGH29679.1"/>
    <property type="molecule type" value="Genomic_DNA"/>
</dbReference>
<dbReference type="Pfam" id="PF13424">
    <property type="entry name" value="TPR_12"/>
    <property type="match status" value="3"/>
</dbReference>
<evidence type="ECO:0000313" key="2">
    <source>
        <dbReference type="Proteomes" id="UP000226031"/>
    </source>
</evidence>
<dbReference type="Gene3D" id="3.40.50.300">
    <property type="entry name" value="P-loop containing nucleotide triphosphate hydrolases"/>
    <property type="match status" value="1"/>
</dbReference>
<dbReference type="InterPro" id="IPR029058">
    <property type="entry name" value="AB_hydrolase_fold"/>
</dbReference>
<proteinExistence type="predicted"/>
<evidence type="ECO:0008006" key="3">
    <source>
        <dbReference type="Google" id="ProtNLM"/>
    </source>
</evidence>
<keyword evidence="2" id="KW-1185">Reference proteome</keyword>
<name>A0A2B7Z8Y1_9EURO</name>
<accession>A0A2B7Z8Y1</accession>
<dbReference type="Gene3D" id="1.25.40.10">
    <property type="entry name" value="Tetratricopeptide repeat domain"/>
    <property type="match status" value="2"/>
</dbReference>
<dbReference type="VEuPathDB" id="FungiDB:EMCG_03895"/>
<reference evidence="1 2" key="1">
    <citation type="submission" date="2017-10" db="EMBL/GenBank/DDBJ databases">
        <title>Comparative genomics in systemic dimorphic fungi from Ajellomycetaceae.</title>
        <authorList>
            <person name="Munoz J.F."/>
            <person name="Mcewen J.G."/>
            <person name="Clay O.K."/>
            <person name="Cuomo C.A."/>
        </authorList>
    </citation>
    <scope>NUCLEOTIDE SEQUENCE [LARGE SCALE GENOMIC DNA]</scope>
    <source>
        <strain evidence="1 2">UAMH4076</strain>
    </source>
</reference>
<organism evidence="1 2">
    <name type="scientific">[Emmonsia] crescens</name>
    <dbReference type="NCBI Taxonomy" id="73230"/>
    <lineage>
        <taxon>Eukaryota</taxon>
        <taxon>Fungi</taxon>
        <taxon>Dikarya</taxon>
        <taxon>Ascomycota</taxon>
        <taxon>Pezizomycotina</taxon>
        <taxon>Eurotiomycetes</taxon>
        <taxon>Eurotiomycetidae</taxon>
        <taxon>Onygenales</taxon>
        <taxon>Ajellomycetaceae</taxon>
        <taxon>Emergomyces</taxon>
    </lineage>
</organism>
<protein>
    <recommendedName>
        <fullName evidence="3">NB-ARC domain-containing protein</fullName>
    </recommendedName>
</protein>
<dbReference type="InterPro" id="IPR027417">
    <property type="entry name" value="P-loop_NTPase"/>
</dbReference>
<dbReference type="PANTHER" id="PTHR46082">
    <property type="entry name" value="ATP/GTP-BINDING PROTEIN-RELATED"/>
    <property type="match status" value="1"/>
</dbReference>